<comment type="caution">
    <text evidence="1">The sequence shown here is derived from an EMBL/GenBank/DDBJ whole genome shotgun (WGS) entry which is preliminary data.</text>
</comment>
<accession>A0A0Q0XFP8</accession>
<dbReference type="AlphaFoldDB" id="A0A0Q0XFP8"/>
<organism evidence="1 2">
    <name type="scientific">Flagellimonas eckloniae</name>
    <dbReference type="NCBI Taxonomy" id="346185"/>
    <lineage>
        <taxon>Bacteria</taxon>
        <taxon>Pseudomonadati</taxon>
        <taxon>Bacteroidota</taxon>
        <taxon>Flavobacteriia</taxon>
        <taxon>Flavobacteriales</taxon>
        <taxon>Flavobacteriaceae</taxon>
        <taxon>Flagellimonas</taxon>
    </lineage>
</organism>
<gene>
    <name evidence="1" type="ORF">AAY42_08560</name>
</gene>
<proteinExistence type="predicted"/>
<dbReference type="Proteomes" id="UP000050827">
    <property type="component" value="Unassembled WGS sequence"/>
</dbReference>
<sequence>MLLGNSCNSSKSEIDGFWISAYEINEDSITHVSDQTNFIEIVGDSISFWSNTVPKIGFSGSKIKSTIDYNPLGFEINHDKFDNINFQILSKDSIVVNFWNESTTKTIFKRLEEPNDEISWTPFNESYEWIGNKSFMVNTKFMNNGLYVEYLRKSGQVVVGHWSILKNKKRSFIVLDALNRNTLSIDSITNHSVHVSATHEKKYNYIFKEKHLSIPQNILGEWFLFDLENIEGIDPPLLPFGYEPPKIVYMNVTKDSITTIKNNIEFARKWILGGDGNLMIFPNVIIHKDTTDIDTLTRKERSIRSSILKIDSLSETELIILSDYEILEMNGFERKLKFRRKKTTANNSY</sequence>
<dbReference type="EMBL" id="LCTZ01000002">
    <property type="protein sequence ID" value="KQC29930.1"/>
    <property type="molecule type" value="Genomic_DNA"/>
</dbReference>
<evidence type="ECO:0000313" key="2">
    <source>
        <dbReference type="Proteomes" id="UP000050827"/>
    </source>
</evidence>
<evidence type="ECO:0000313" key="1">
    <source>
        <dbReference type="EMBL" id="KQC29930.1"/>
    </source>
</evidence>
<reference evidence="1 2" key="1">
    <citation type="submission" date="2015-04" db="EMBL/GenBank/DDBJ databases">
        <title>Complete genome of flavobacterium.</title>
        <authorList>
            <person name="Kwon Y.M."/>
            <person name="Kim S.-J."/>
        </authorList>
    </citation>
    <scope>NUCLEOTIDE SEQUENCE [LARGE SCALE GENOMIC DNA]</scope>
    <source>
        <strain evidence="1 2">DK169</strain>
    </source>
</reference>
<name>A0A0Q0XFP8_9FLAO</name>
<protein>
    <submittedName>
        <fullName evidence="1">Uncharacterized protein</fullName>
    </submittedName>
</protein>
<keyword evidence="2" id="KW-1185">Reference proteome</keyword>